<protein>
    <submittedName>
        <fullName evidence="2">Uncharacterized protein</fullName>
    </submittedName>
</protein>
<feature type="signal peptide" evidence="1">
    <location>
        <begin position="1"/>
        <end position="39"/>
    </location>
</feature>
<comment type="caution">
    <text evidence="2">The sequence shown here is derived from an EMBL/GenBank/DDBJ whole genome shotgun (WGS) entry which is preliminary data.</text>
</comment>
<dbReference type="OrthoDB" id="2225943at2"/>
<dbReference type="EMBL" id="RXLP01000021">
    <property type="protein sequence ID" value="TCD54077.1"/>
    <property type="molecule type" value="Genomic_DNA"/>
</dbReference>
<name>A0A4R0QVA2_9BIFI</name>
<evidence type="ECO:0000313" key="3">
    <source>
        <dbReference type="Proteomes" id="UP000291289"/>
    </source>
</evidence>
<evidence type="ECO:0000256" key="1">
    <source>
        <dbReference type="SAM" id="SignalP"/>
    </source>
</evidence>
<feature type="chain" id="PRO_5020370020" evidence="1">
    <location>
        <begin position="40"/>
        <end position="234"/>
    </location>
</feature>
<gene>
    <name evidence="2" type="ORF">EJ419_05310</name>
</gene>
<accession>A0A4R0QVA2</accession>
<proteinExistence type="predicted"/>
<organism evidence="2 3">
    <name type="scientific">Alloscardovia theropitheci</name>
    <dbReference type="NCBI Taxonomy" id="2496842"/>
    <lineage>
        <taxon>Bacteria</taxon>
        <taxon>Bacillati</taxon>
        <taxon>Actinomycetota</taxon>
        <taxon>Actinomycetes</taxon>
        <taxon>Bifidobacteriales</taxon>
        <taxon>Bifidobacteriaceae</taxon>
        <taxon>Alloscardovia</taxon>
    </lineage>
</organism>
<keyword evidence="1" id="KW-0732">Signal</keyword>
<evidence type="ECO:0000313" key="2">
    <source>
        <dbReference type="EMBL" id="TCD54077.1"/>
    </source>
</evidence>
<dbReference type="RefSeq" id="WP_131284367.1">
    <property type="nucleotide sequence ID" value="NZ_RXLP01000021.1"/>
</dbReference>
<reference evidence="2 3" key="1">
    <citation type="submission" date="2018-12" db="EMBL/GenBank/DDBJ databases">
        <title>Alloscrdovia theropitheci sp. nov: a novel taxon from the feces of the bleeding-herat monkey (Theropithecus geleda).</title>
        <authorList>
            <person name="Modesto M."/>
        </authorList>
    </citation>
    <scope>NUCLEOTIDE SEQUENCE [LARGE SCALE GENOMIC DNA]</scope>
    <source>
        <strain evidence="2 3">GLDI4/2</strain>
    </source>
</reference>
<keyword evidence="3" id="KW-1185">Reference proteome</keyword>
<dbReference type="AlphaFoldDB" id="A0A4R0QVA2"/>
<sequence length="234" mass="24943">MPISNFSRDNKLVRKIALAATSALVTVGMLSTGVLSAQADTLITDANLPAQTKTAVANLKIAQGAGTLVDTTDQPSPAMTDANGAAAVDSAVPAGMAATTDTDWFTSNYMPLNWFENQEVHETTGNAFIGQTIAQDYYVRVSVNRDKSNKNMLVELMRKNNNTPLESLTLTPTAKTGQFTTFSTMWPQQVTVGSRSAVNNTPISVEYNTDGANASATALSIFVGETKVLQVLMR</sequence>
<dbReference type="Proteomes" id="UP000291289">
    <property type="component" value="Unassembled WGS sequence"/>
</dbReference>